<dbReference type="Gene3D" id="2.60.40.10">
    <property type="entry name" value="Immunoglobulins"/>
    <property type="match status" value="1"/>
</dbReference>
<dbReference type="Proteomes" id="UP000615234">
    <property type="component" value="Unassembled WGS sequence"/>
</dbReference>
<feature type="domain" description="GH29D-like beta-sandwich" evidence="4">
    <location>
        <begin position="823"/>
        <end position="884"/>
    </location>
</feature>
<feature type="chain" id="PRO_5034987287" evidence="2">
    <location>
        <begin position="35"/>
        <end position="1498"/>
    </location>
</feature>
<evidence type="ECO:0000256" key="2">
    <source>
        <dbReference type="SAM" id="SignalP"/>
    </source>
</evidence>
<dbReference type="InterPro" id="IPR003343">
    <property type="entry name" value="Big_2"/>
</dbReference>
<evidence type="ECO:0000256" key="1">
    <source>
        <dbReference type="SAM" id="MobiDB-lite"/>
    </source>
</evidence>
<organism evidence="5 6">
    <name type="scientific">Coprococcus hominis</name>
    <name type="common">ex Liu et al. 2022</name>
    <dbReference type="NCBI Taxonomy" id="2763039"/>
    <lineage>
        <taxon>Bacteria</taxon>
        <taxon>Bacillati</taxon>
        <taxon>Bacillota</taxon>
        <taxon>Clostridia</taxon>
        <taxon>Lachnospirales</taxon>
        <taxon>Lachnospiraceae</taxon>
        <taxon>Coprococcus</taxon>
    </lineage>
</organism>
<dbReference type="Gene3D" id="2.60.40.1080">
    <property type="match status" value="1"/>
</dbReference>
<dbReference type="InterPro" id="IPR008964">
    <property type="entry name" value="Invasin/intimin_cell_adhesion"/>
</dbReference>
<proteinExistence type="predicted"/>
<feature type="domain" description="BIG2" evidence="3">
    <location>
        <begin position="1422"/>
        <end position="1492"/>
    </location>
</feature>
<feature type="region of interest" description="Disordered" evidence="1">
    <location>
        <begin position="436"/>
        <end position="457"/>
    </location>
</feature>
<evidence type="ECO:0000259" key="4">
    <source>
        <dbReference type="Pfam" id="PF13290"/>
    </source>
</evidence>
<evidence type="ECO:0000259" key="3">
    <source>
        <dbReference type="Pfam" id="PF02368"/>
    </source>
</evidence>
<feature type="domain" description="GH29D-like beta-sandwich" evidence="4">
    <location>
        <begin position="913"/>
        <end position="976"/>
    </location>
</feature>
<evidence type="ECO:0000313" key="5">
    <source>
        <dbReference type="EMBL" id="MBC5663164.1"/>
    </source>
</evidence>
<keyword evidence="6" id="KW-1185">Reference proteome</keyword>
<protein>
    <submittedName>
        <fullName evidence="5">Chitobiase/beta-hexosaminidase C-terminal domain-containing protein</fullName>
    </submittedName>
</protein>
<sequence length="1498" mass="161635">MKKDFFKRGTALALSAAMAISLLPVISPLSKVDAATTETGKTILGIGVSGIGNPYGSHNGDKLSTTASWKGSYVYYGKYDGEPIKYRVLDTESRYSFSTGASSMLLQTDKVVGPQVYSYTFAGKTTSTEQYSYADSSLVKWMNETGYKKMTCSITNKEMPYFLTGFSSVELNGILASTKASKNSSDGGLNFAAGGSEYIYTPLNKDKVFALDASEYRNTHYGYPDTANKAKQREQNVNKTLYGYFIRSTAKNSGRSGAMGVQVKDGVELCFQGPLASTPAFNLNKNNVLFTSLVSGTAGQYGAAYKFTILDPSMELSVGGSVDRTGNVVTVPYSVAGEAGNQISYLVTDKAYNASGVKVLAYGKAATASMAGDVRLNLASIAAKIGNSCTVDRLVNNYKIYLVVETIRKDIASTSDIDESLFTDYASKPVQVSIPKAENEPDVDPDGPIIDPDPKPDPTEKWKGNYVWFGSYKGEPLKFRVLDTDSGADFNTGNSYLLEYDSTINHKYNSEDTNNNVFKNEWMNDDSTGFLETFTSVEKSTIASSTKTGVSATDGAGLAGKLSDKTQLKDTKVFALSVGEATNTSYGYPDTIQASMQRVKGTGYNLRSTYTPPNYHIVGSYVTSDGQLDNVYDFQCRTSPAMNINKDAVLFTNLVAGKAGTYGAEYKLTLLDDGMTTAVTETPSMSGNVVTIPYKISGTNKKSVNQLSYLVTDKNYNAKNANILAYGKLEDVAAATLSGTTKLNLAAVVNKIGKAGITTENIFDKYKVYIVAEKINVDDLTTVGIDEGLYTNYASEPTSVSKPVNTSDENLKRVETPTVTVSSDKKTFTLATKTAGATIYYTTDGSDPGSKNGTKYTGALSVKDNVGKKITMIAVKSGMKDSYIAYFTVKEQLDPPVIVIKQVDKPTAKLTDDKSAVILSTTTEGADIYYTTDGTTPSKTHGKKYIGPFSVLGADGKQIKTVKAVGVKANMKDSDVREYAVESLEPGKPFGGDEAQVGKPSVKVSDDGTSLIITADPKDADIYYTTDGSTPSKKNGTKYTGSIPATDKNGKTIDTIKVIGVKDNMKDSDIATVKVADLKTQKPTIAASSDKKTITVSAVKGATIYYTTDGSTPSKKNGKKYTGPIDAASVAGKTIKAIASLPGKLNSDVVSAEVSKLIPSTPVNPVKEQVAAPTGTRSKDNNTFTLATKTAGATIYYTTNGSYPTTKYGTKYTKPLTIKKNSTTTITAIAVKNGMEDSDAVQFVVIRLSDGKVTVSKEEVTQPGPKPGTKEADKWISSDKVDKYTKGQLTGRASATTSKVTLRWERLKEADGYIIYGNYCNKKNKIYKYKKIKTVSASKLKGKKNISYTLTKLAGGKKFKKNTFYKFKVIAYKNVRNSKTGKIEKRMIGKSFQLHTITATKKYKYNNPIGVTVKNTKGKTVSKVTVKKRKSVYLDATVKMAKNKKLKVHCEKVRWISTNSKIATVSQGGRIKGKKKGTCYVYALAQNGARKKLKITVK</sequence>
<dbReference type="SUPFAM" id="SSF49373">
    <property type="entry name" value="Invasin/intimin cell-adhesion fragments"/>
    <property type="match status" value="1"/>
</dbReference>
<feature type="domain" description="GH29D-like beta-sandwich" evidence="4">
    <location>
        <begin position="1008"/>
        <end position="1072"/>
    </location>
</feature>
<dbReference type="EMBL" id="JACOOX010000005">
    <property type="protein sequence ID" value="MBC5663164.1"/>
    <property type="molecule type" value="Genomic_DNA"/>
</dbReference>
<dbReference type="Pfam" id="PF13290">
    <property type="entry name" value="CHB_HEX_C_1"/>
    <property type="match status" value="4"/>
</dbReference>
<reference evidence="5 6" key="1">
    <citation type="submission" date="2020-08" db="EMBL/GenBank/DDBJ databases">
        <title>Genome public.</title>
        <authorList>
            <person name="Liu C."/>
            <person name="Sun Q."/>
        </authorList>
    </citation>
    <scope>NUCLEOTIDE SEQUENCE [LARGE SCALE GENOMIC DNA]</scope>
    <source>
        <strain evidence="5 6">NSJ-10</strain>
    </source>
</reference>
<dbReference type="InterPro" id="IPR059177">
    <property type="entry name" value="GH29D-like_dom"/>
</dbReference>
<accession>A0A8I0AHG2</accession>
<gene>
    <name evidence="5" type="ORF">H8S09_09715</name>
</gene>
<feature type="domain" description="GH29D-like beta-sandwich" evidence="4">
    <location>
        <begin position="1177"/>
        <end position="1241"/>
    </location>
</feature>
<dbReference type="RefSeq" id="WP_117808714.1">
    <property type="nucleotide sequence ID" value="NZ_JACOOX010000005.1"/>
</dbReference>
<name>A0A8I0AHG2_9FIRM</name>
<dbReference type="InterPro" id="IPR026876">
    <property type="entry name" value="Fn3_assoc_repeat"/>
</dbReference>
<dbReference type="InterPro" id="IPR013783">
    <property type="entry name" value="Ig-like_fold"/>
</dbReference>
<evidence type="ECO:0000313" key="6">
    <source>
        <dbReference type="Proteomes" id="UP000615234"/>
    </source>
</evidence>
<dbReference type="Pfam" id="PF02368">
    <property type="entry name" value="Big_2"/>
    <property type="match status" value="1"/>
</dbReference>
<comment type="caution">
    <text evidence="5">The sequence shown here is derived from an EMBL/GenBank/DDBJ whole genome shotgun (WGS) entry which is preliminary data.</text>
</comment>
<keyword evidence="2" id="KW-0732">Signal</keyword>
<dbReference type="Pfam" id="PF13287">
    <property type="entry name" value="Fn3_assoc"/>
    <property type="match status" value="1"/>
</dbReference>
<feature type="signal peptide" evidence="2">
    <location>
        <begin position="1"/>
        <end position="34"/>
    </location>
</feature>